<feature type="compositionally biased region" description="Basic residues" evidence="1">
    <location>
        <begin position="432"/>
        <end position="447"/>
    </location>
</feature>
<dbReference type="AlphaFoldDB" id="A0A212L2X7"/>
<name>A0A212L2X7_9HYPH</name>
<organism evidence="2">
    <name type="scientific">uncultured Pleomorphomonas sp</name>
    <dbReference type="NCBI Taxonomy" id="442121"/>
    <lineage>
        <taxon>Bacteria</taxon>
        <taxon>Pseudomonadati</taxon>
        <taxon>Pseudomonadota</taxon>
        <taxon>Alphaproteobacteria</taxon>
        <taxon>Hyphomicrobiales</taxon>
        <taxon>Pleomorphomonadaceae</taxon>
        <taxon>Pleomorphomonas</taxon>
        <taxon>environmental samples</taxon>
    </lineage>
</organism>
<feature type="region of interest" description="Disordered" evidence="1">
    <location>
        <begin position="1"/>
        <end position="112"/>
    </location>
</feature>
<dbReference type="EMBL" id="FMJD01000002">
    <property type="protein sequence ID" value="SCM71709.1"/>
    <property type="molecule type" value="Genomic_DNA"/>
</dbReference>
<gene>
    <name evidence="2" type="ORF">KL86PLE_100314</name>
</gene>
<feature type="region of interest" description="Disordered" evidence="1">
    <location>
        <begin position="124"/>
        <end position="182"/>
    </location>
</feature>
<sequence>MRVPAFSGPCSPHFRFRHDHHDRPAGSPGSRLCRDRRPRRRPDGPDGARHRHHAAGPAGHRRQLRPCRGQRAAARRLRLHDRLRRRPGRLRAAVRRLRPPAAGDRRPGHPDRWRHRLGARLRLRPPAGRPRAAGRRRRRGARHRRLHRPRPLCRPRDGPRHELHHDGVHDRAGAGAHLRRPAAGAGRLAVDLRHHGGAVHRRRPVVLRPHARDAASRVPPRPVGAVDPRRGAHLRHQPRGGRLFAGHRPAVRHADGLHRLGRADPRLRRLSSRHAVPAGLRLGGDHRRHRRLRQQPPGAHLGHASPVARQPPGPRRADGCLLRRRPSLRRPAAALAVHRADDSDAVLLLDRHLKLQRAGPRPPGRSGRHRLLADRRLHHDCRHHRRRADRPGVRRHGGAAVRRLLRPLGRDATDRLLDRARPAVPAAPPGHRAGRRRIAPGNGRRRTEKSPGRGRNASPGGVSGSSLRNTRSPYMRSHVTGSLADAEKAFVRRWSINKLSSWDSARQRS</sequence>
<feature type="region of interest" description="Disordered" evidence="1">
    <location>
        <begin position="381"/>
        <end position="479"/>
    </location>
</feature>
<feature type="compositionally biased region" description="Basic residues" evidence="1">
    <location>
        <begin position="381"/>
        <end position="397"/>
    </location>
</feature>
<evidence type="ECO:0000313" key="2">
    <source>
        <dbReference type="EMBL" id="SCM71709.1"/>
    </source>
</evidence>
<feature type="compositionally biased region" description="Low complexity" evidence="1">
    <location>
        <begin position="173"/>
        <end position="182"/>
    </location>
</feature>
<feature type="compositionally biased region" description="Basic residues" evidence="1">
    <location>
        <begin position="73"/>
        <end position="98"/>
    </location>
</feature>
<feature type="compositionally biased region" description="Basic residues" evidence="1">
    <location>
        <begin position="49"/>
        <end position="65"/>
    </location>
</feature>
<feature type="region of interest" description="Disordered" evidence="1">
    <location>
        <begin position="295"/>
        <end position="320"/>
    </location>
</feature>
<reference evidence="2" key="1">
    <citation type="submission" date="2016-08" db="EMBL/GenBank/DDBJ databases">
        <authorList>
            <person name="Seilhamer J.J."/>
        </authorList>
    </citation>
    <scope>NUCLEOTIDE SEQUENCE</scope>
    <source>
        <strain evidence="2">86</strain>
    </source>
</reference>
<proteinExistence type="predicted"/>
<feature type="compositionally biased region" description="Basic and acidic residues" evidence="1">
    <location>
        <begin position="154"/>
        <end position="172"/>
    </location>
</feature>
<feature type="region of interest" description="Disordered" evidence="1">
    <location>
        <begin position="211"/>
        <end position="243"/>
    </location>
</feature>
<protein>
    <submittedName>
        <fullName evidence="2">Uncharacterized protein</fullName>
    </submittedName>
</protein>
<evidence type="ECO:0000256" key="1">
    <source>
        <dbReference type="SAM" id="MobiDB-lite"/>
    </source>
</evidence>
<accession>A0A212L2X7</accession>
<feature type="compositionally biased region" description="Basic residues" evidence="1">
    <location>
        <begin position="132"/>
        <end position="153"/>
    </location>
</feature>
<feature type="compositionally biased region" description="Basic and acidic residues" evidence="1">
    <location>
        <begin position="408"/>
        <end position="421"/>
    </location>
</feature>